<evidence type="ECO:0000313" key="2">
    <source>
        <dbReference type="Proteomes" id="UP000041254"/>
    </source>
</evidence>
<dbReference type="EMBL" id="CDMY01000708">
    <property type="protein sequence ID" value="CEM30988.1"/>
    <property type="molecule type" value="Genomic_DNA"/>
</dbReference>
<dbReference type="InParanoid" id="A0A0G4GLN2"/>
<protein>
    <recommendedName>
        <fullName evidence="3">Ribosomal protein S14</fullName>
    </recommendedName>
</protein>
<evidence type="ECO:0008006" key="3">
    <source>
        <dbReference type="Google" id="ProtNLM"/>
    </source>
</evidence>
<dbReference type="AlphaFoldDB" id="A0A0G4GLN2"/>
<organism evidence="1 2">
    <name type="scientific">Vitrella brassicaformis (strain CCMP3155)</name>
    <dbReference type="NCBI Taxonomy" id="1169540"/>
    <lineage>
        <taxon>Eukaryota</taxon>
        <taxon>Sar</taxon>
        <taxon>Alveolata</taxon>
        <taxon>Colpodellida</taxon>
        <taxon>Vitrellaceae</taxon>
        <taxon>Vitrella</taxon>
    </lineage>
</organism>
<accession>A0A0G4GLN2</accession>
<reference evidence="1 2" key="1">
    <citation type="submission" date="2014-11" db="EMBL/GenBank/DDBJ databases">
        <authorList>
            <person name="Zhu J."/>
            <person name="Qi W."/>
            <person name="Song R."/>
        </authorList>
    </citation>
    <scope>NUCLEOTIDE SEQUENCE [LARGE SCALE GENOMIC DNA]</scope>
</reference>
<proteinExistence type="predicted"/>
<dbReference type="OrthoDB" id="413436at2759"/>
<name>A0A0G4GLN2_VITBC</name>
<evidence type="ECO:0000313" key="1">
    <source>
        <dbReference type="EMBL" id="CEM30988.1"/>
    </source>
</evidence>
<dbReference type="OMA" id="RFTRMSK"/>
<keyword evidence="2" id="KW-1185">Reference proteome</keyword>
<dbReference type="PhylomeDB" id="A0A0G4GLN2"/>
<dbReference type="Proteomes" id="UP000041254">
    <property type="component" value="Unassembled WGS sequence"/>
</dbReference>
<sequence>MAARNPGPRLNQVPVGFPSFHRKNLVDSYARKALFQSEVNTRVYKNVFANLGYQGPIDINHIIGKNRVRMRCIDGGRARGVFRWTRMWRMQFRQAEREGWLRPYGLSRRFWR</sequence>
<dbReference type="VEuPathDB" id="CryptoDB:Vbra_18254"/>
<gene>
    <name evidence="1" type="ORF">Vbra_18254</name>
</gene>